<gene>
    <name evidence="6" type="ORF">BCV71DRAFT_267423</name>
</gene>
<name>A0A1X0RQZ7_RHIZD</name>
<dbReference type="GO" id="GO:0005737">
    <property type="term" value="C:cytoplasm"/>
    <property type="evidence" value="ECO:0007669"/>
    <property type="project" value="UniProtKB-SubCell"/>
</dbReference>
<dbReference type="VEuPathDB" id="FungiDB:BCV72DRAFT_304709"/>
<evidence type="ECO:0000256" key="3">
    <source>
        <dbReference type="ARBA" id="ARBA00022801"/>
    </source>
</evidence>
<protein>
    <recommendedName>
        <fullName evidence="5">HBS1-like protein N-terminal domain-containing protein</fullName>
    </recommendedName>
</protein>
<sequence length="93" mass="11148">MSRHRAIRNLDINDVLDEDDYESSFEEEEVQDEFDESQLTNEDLDLLYEGLDYIHAAIGKNDVLSDRQIKETLWYYYFNKEDTLDWALGIYDI</sequence>
<evidence type="ECO:0000256" key="2">
    <source>
        <dbReference type="ARBA" id="ARBA00022490"/>
    </source>
</evidence>
<dbReference type="AlphaFoldDB" id="A0A1X0RQZ7"/>
<proteinExistence type="predicted"/>
<dbReference type="GO" id="GO:0016787">
    <property type="term" value="F:hydrolase activity"/>
    <property type="evidence" value="ECO:0007669"/>
    <property type="project" value="UniProtKB-KW"/>
</dbReference>
<dbReference type="Pfam" id="PF08938">
    <property type="entry name" value="HBS1_N"/>
    <property type="match status" value="1"/>
</dbReference>
<dbReference type="Proteomes" id="UP000242381">
    <property type="component" value="Unassembled WGS sequence"/>
</dbReference>
<keyword evidence="3" id="KW-0378">Hydrolase</keyword>
<organism evidence="6 7">
    <name type="scientific">Rhizopus microsporus</name>
    <dbReference type="NCBI Taxonomy" id="58291"/>
    <lineage>
        <taxon>Eukaryota</taxon>
        <taxon>Fungi</taxon>
        <taxon>Fungi incertae sedis</taxon>
        <taxon>Mucoromycota</taxon>
        <taxon>Mucoromycotina</taxon>
        <taxon>Mucoromycetes</taxon>
        <taxon>Mucorales</taxon>
        <taxon>Mucorineae</taxon>
        <taxon>Rhizopodaceae</taxon>
        <taxon>Rhizopus</taxon>
    </lineage>
</organism>
<evidence type="ECO:0000256" key="1">
    <source>
        <dbReference type="ARBA" id="ARBA00004496"/>
    </source>
</evidence>
<dbReference type="GO" id="GO:0006412">
    <property type="term" value="P:translation"/>
    <property type="evidence" value="ECO:0007669"/>
    <property type="project" value="UniProtKB-KW"/>
</dbReference>
<keyword evidence="2" id="KW-0963">Cytoplasm</keyword>
<accession>A0A1X0RQZ7</accession>
<feature type="domain" description="HBS1-like protein N-terminal" evidence="5">
    <location>
        <begin position="19"/>
        <end position="88"/>
    </location>
</feature>
<dbReference type="OMA" id="YIHAAIG"/>
<reference evidence="6 7" key="1">
    <citation type="journal article" date="2016" name="Proc. Natl. Acad. Sci. U.S.A.">
        <title>Lipid metabolic changes in an early divergent fungus govern the establishment of a mutualistic symbiosis with endobacteria.</title>
        <authorList>
            <person name="Lastovetsky O.A."/>
            <person name="Gaspar M.L."/>
            <person name="Mondo S.J."/>
            <person name="LaButti K.M."/>
            <person name="Sandor L."/>
            <person name="Grigoriev I.V."/>
            <person name="Henry S.A."/>
            <person name="Pawlowska T.E."/>
        </authorList>
    </citation>
    <scope>NUCLEOTIDE SEQUENCE [LARGE SCALE GENOMIC DNA]</scope>
    <source>
        <strain evidence="6 7">ATCC 11559</strain>
    </source>
</reference>
<dbReference type="EMBL" id="KV921469">
    <property type="protein sequence ID" value="ORE14493.1"/>
    <property type="molecule type" value="Genomic_DNA"/>
</dbReference>
<evidence type="ECO:0000313" key="7">
    <source>
        <dbReference type="Proteomes" id="UP000242381"/>
    </source>
</evidence>
<keyword evidence="4" id="KW-0648">Protein biosynthesis</keyword>
<evidence type="ECO:0000256" key="4">
    <source>
        <dbReference type="ARBA" id="ARBA00022917"/>
    </source>
</evidence>
<evidence type="ECO:0000259" key="5">
    <source>
        <dbReference type="Pfam" id="PF08938"/>
    </source>
</evidence>
<dbReference type="InterPro" id="IPR015033">
    <property type="entry name" value="HBS1-like_N"/>
</dbReference>
<comment type="subcellular location">
    <subcellularLocation>
        <location evidence="1">Cytoplasm</location>
    </subcellularLocation>
</comment>
<evidence type="ECO:0000313" key="6">
    <source>
        <dbReference type="EMBL" id="ORE14493.1"/>
    </source>
</evidence>